<dbReference type="InterPro" id="IPR011009">
    <property type="entry name" value="Kinase-like_dom_sf"/>
</dbReference>
<evidence type="ECO:0000313" key="8">
    <source>
        <dbReference type="EMBL" id="MFO3665494.1"/>
    </source>
</evidence>
<dbReference type="InterPro" id="IPR000719">
    <property type="entry name" value="Prot_kinase_dom"/>
</dbReference>
<dbReference type="GO" id="GO:0016301">
    <property type="term" value="F:kinase activity"/>
    <property type="evidence" value="ECO:0007669"/>
    <property type="project" value="UniProtKB-KW"/>
</dbReference>
<gene>
    <name evidence="8" type="ORF">ACCQ41_04465</name>
</gene>
<keyword evidence="2 6" id="KW-0547">Nucleotide-binding</keyword>
<evidence type="ECO:0000256" key="2">
    <source>
        <dbReference type="ARBA" id="ARBA00022741"/>
    </source>
</evidence>
<dbReference type="SUPFAM" id="SSF56112">
    <property type="entry name" value="Protein kinase-like (PK-like)"/>
    <property type="match status" value="1"/>
</dbReference>
<dbReference type="Pfam" id="PF00069">
    <property type="entry name" value="Pkinase"/>
    <property type="match status" value="1"/>
</dbReference>
<sequence length="1339" mass="158083">MKDFNSQEIFISNLKENVNSNRSSLVGEKFNIISMMGEVKYEVEVKKLIGEGGSSMVYEVLVDDSYPPLKKMIMKEFYPNYNEEEIVAERNPINRLELYFDAENSQDEQRVKKDRDKFIDAYNKHIRILEMDPYLEGKIVRPYRVEIDSSYLYSLYEVDTATSVDKYYNLDLIRIVDILKQTADILVHLHNNDIIYMDLKPANILYDYNNGKVKLFDFDAAVDLNELEYVNEFSMPNERAFIPPELRFITDIANRKDFFITEEIDVYMLGVTFFFLLMDRYPTELENEDMDYLRRNLEDTLSNKSNKILLTSKATEGIIKLLQDSLTVHRYISTSDFKNSLDDIESYLRFRNNEDFANIISAAYFLDYKRLYNYIVDKDGKKSMDVAIVGNNEISRVLFSFIFSIANVKGVDLNISFYDKNPKKFYDDMLRENPLLAKTTEISLNSKLSMSNINEKITDQPYAYINFLSSKERIDQSYILILDKTGYDYYNLADALYNEFKDDSQKRVILNYSRNNHEVDIRHGKNIDFYNLDLASTLTFSNKNHHDEILDKAFSIHRLLSMKNFGERIDYNSIWGSFSKDDFYNLKSSIRVALYIEYLIYMAGIDDTDDREFLFYEQVVKACQDEDELNIRDILAECVHHSWNRFMIAQGFKLPSEAELNSYAYVDQKYYIDFQNKFHPLIVNTHIDRVKKGGNDELDEISVHINNLIKEKTIYKEEQIKSRILNILNNTFWDDNQYLKELRPLWVKLVKLSYSIMENEYYSNNTLNRLTYEIEEILQKAKPDLSILTSDYYHIKDDLNLLINRNKTFDTRTIDYMIVDSIPSISTNNIKTIFKPFLDDDENLWANIIAAIKFDPEKLIFLSDEDVDSNKINRIENFLRNKRFQKSMKIEVIPYEKMQLYNKEHSLVDLTLNSHLDGKKSEFAGLPFVEYIGSNKWNGSYKALDFYNGKSSLTVEETFFLNNAQVYDNISLTNITRLINHYYVIWQTYLKLDSNDWDQFASAMKSSENDYILYLDKFEKEEKHSLIEVGDFTFRRNDDSKYLSLKHLLDELVKEEIIYNYEFPINPGKIKIDSYNDQMSIALGEFISRNICQYNLSFDLIKTEIAKKNYKYSYFVVSDKVSFEYEWPVEKPKEFAKISNKIMNEYDSTNKLSKVRIFNKTNDQAYVKAKEKSVVFTYEFGDIAFREFFRNYNNKGNILRVFTYFELIKYADDFDEIKIRVRLRWKAYDDYREDSLPIENFLDIVCTKGFTTIIISTIERHIKNEDLYEINNHAKQFGMDAKPVLIATNPHDDTSQIKMIAAAAGVFFIDRDMIKDNGVADYIKNIALGKKDWKNIEDK</sequence>
<keyword evidence="1" id="KW-0808">Transferase</keyword>
<evidence type="ECO:0000256" key="1">
    <source>
        <dbReference type="ARBA" id="ARBA00022679"/>
    </source>
</evidence>
<evidence type="ECO:0000256" key="5">
    <source>
        <dbReference type="ARBA" id="ARBA00037982"/>
    </source>
</evidence>
<evidence type="ECO:0000256" key="6">
    <source>
        <dbReference type="PROSITE-ProRule" id="PRU10141"/>
    </source>
</evidence>
<dbReference type="EMBL" id="JBGMEI010000005">
    <property type="protein sequence ID" value="MFO3665494.1"/>
    <property type="molecule type" value="Genomic_DNA"/>
</dbReference>
<keyword evidence="4 6" id="KW-0067">ATP-binding</keyword>
<proteinExistence type="inferred from homology"/>
<comment type="caution">
    <text evidence="8">The sequence shown here is derived from an EMBL/GenBank/DDBJ whole genome shotgun (WGS) entry which is preliminary data.</text>
</comment>
<feature type="domain" description="Protein kinase" evidence="7">
    <location>
        <begin position="43"/>
        <end position="332"/>
    </location>
</feature>
<organism evidence="8 9">
    <name type="scientific">Anaerococcus martiniensis</name>
    <dbReference type="NCBI Taxonomy" id="3115615"/>
    <lineage>
        <taxon>Bacteria</taxon>
        <taxon>Bacillati</taxon>
        <taxon>Bacillota</taxon>
        <taxon>Tissierellia</taxon>
        <taxon>Tissierellales</taxon>
        <taxon>Peptoniphilaceae</taxon>
        <taxon>Anaerococcus</taxon>
    </lineage>
</organism>
<dbReference type="SMART" id="SM00220">
    <property type="entry name" value="S_TKc"/>
    <property type="match status" value="1"/>
</dbReference>
<evidence type="ECO:0000256" key="4">
    <source>
        <dbReference type="ARBA" id="ARBA00022840"/>
    </source>
</evidence>
<evidence type="ECO:0000256" key="3">
    <source>
        <dbReference type="ARBA" id="ARBA00022777"/>
    </source>
</evidence>
<dbReference type="RefSeq" id="WP_410031190.1">
    <property type="nucleotide sequence ID" value="NZ_JBGMEI010000005.1"/>
</dbReference>
<dbReference type="Proteomes" id="UP001637996">
    <property type="component" value="Unassembled WGS sequence"/>
</dbReference>
<dbReference type="PROSITE" id="PS50011">
    <property type="entry name" value="PROTEIN_KINASE_DOM"/>
    <property type="match status" value="1"/>
</dbReference>
<dbReference type="PROSITE" id="PS00108">
    <property type="entry name" value="PROTEIN_KINASE_ST"/>
    <property type="match status" value="1"/>
</dbReference>
<keyword evidence="3 8" id="KW-0418">Kinase</keyword>
<name>A0ABW9M980_9FIRM</name>
<feature type="binding site" evidence="6">
    <location>
        <position position="75"/>
    </location>
    <ligand>
        <name>ATP</name>
        <dbReference type="ChEBI" id="CHEBI:30616"/>
    </ligand>
</feature>
<evidence type="ECO:0000313" key="9">
    <source>
        <dbReference type="Proteomes" id="UP001637996"/>
    </source>
</evidence>
<dbReference type="PROSITE" id="PS00107">
    <property type="entry name" value="PROTEIN_KINASE_ATP"/>
    <property type="match status" value="1"/>
</dbReference>
<evidence type="ECO:0000259" key="7">
    <source>
        <dbReference type="PROSITE" id="PS50011"/>
    </source>
</evidence>
<accession>A0ABW9M980</accession>
<reference evidence="8 9" key="1">
    <citation type="journal article" date="2025" name="Anaerobe">
        <title>Description of Anaerococcus kampingiae sp. nov., Anaerococcus groningensis sp. nov., Anaerococcus martiniensis sp. nov., and Anaerococcus cruorum sp. nov., isolated from human clinical specimens.</title>
        <authorList>
            <person name="Boiten K.E."/>
            <person name="Meijer J."/>
            <person name="van Wezel E.M."/>
            <person name="Veloo A.C.M."/>
        </authorList>
    </citation>
    <scope>NUCLEOTIDE SEQUENCE [LARGE SCALE GENOMIC DNA]</scope>
    <source>
        <strain evidence="8 9">ENR0831</strain>
    </source>
</reference>
<keyword evidence="9" id="KW-1185">Reference proteome</keyword>
<dbReference type="InterPro" id="IPR050339">
    <property type="entry name" value="CC_SR_Kinase"/>
</dbReference>
<dbReference type="InterPro" id="IPR017441">
    <property type="entry name" value="Protein_kinase_ATP_BS"/>
</dbReference>
<dbReference type="Gene3D" id="1.10.510.10">
    <property type="entry name" value="Transferase(Phosphotransferase) domain 1"/>
    <property type="match status" value="1"/>
</dbReference>
<comment type="similarity">
    <text evidence="5">Belongs to the protein kinase superfamily. Ser/Thr protein kinase family. GCN2 subfamily.</text>
</comment>
<dbReference type="PANTHER" id="PTHR11042">
    <property type="entry name" value="EUKARYOTIC TRANSLATION INITIATION FACTOR 2-ALPHA KINASE EIF2-ALPHA KINASE -RELATED"/>
    <property type="match status" value="1"/>
</dbReference>
<dbReference type="InterPro" id="IPR008271">
    <property type="entry name" value="Ser/Thr_kinase_AS"/>
</dbReference>
<protein>
    <submittedName>
        <fullName evidence="8">Protein kinase</fullName>
    </submittedName>
</protein>